<proteinExistence type="predicted"/>
<gene>
    <name evidence="2" type="ORF">DL546_000250</name>
</gene>
<dbReference type="Proteomes" id="UP000275385">
    <property type="component" value="Unassembled WGS sequence"/>
</dbReference>
<keyword evidence="3" id="KW-1185">Reference proteome</keyword>
<reference evidence="2 3" key="1">
    <citation type="submission" date="2018-08" db="EMBL/GenBank/DDBJ databases">
        <title>Draft genome of the lignicolous fungus Coniochaeta pulveracea.</title>
        <authorList>
            <person name="Borstlap C.J."/>
            <person name="De Witt R.N."/>
            <person name="Botha A."/>
            <person name="Volschenk H."/>
        </authorList>
    </citation>
    <scope>NUCLEOTIDE SEQUENCE [LARGE SCALE GENOMIC DNA]</scope>
    <source>
        <strain evidence="2 3">CAB683</strain>
    </source>
</reference>
<evidence type="ECO:0000256" key="1">
    <source>
        <dbReference type="SAM" id="MobiDB-lite"/>
    </source>
</evidence>
<evidence type="ECO:0000313" key="2">
    <source>
        <dbReference type="EMBL" id="RKU39900.1"/>
    </source>
</evidence>
<protein>
    <submittedName>
        <fullName evidence="2">Uncharacterized protein</fullName>
    </submittedName>
</protein>
<evidence type="ECO:0000313" key="3">
    <source>
        <dbReference type="Proteomes" id="UP000275385"/>
    </source>
</evidence>
<feature type="region of interest" description="Disordered" evidence="1">
    <location>
        <begin position="1"/>
        <end position="22"/>
    </location>
</feature>
<dbReference type="EMBL" id="QVQW01000133">
    <property type="protein sequence ID" value="RKU39900.1"/>
    <property type="molecule type" value="Genomic_DNA"/>
</dbReference>
<accession>A0A420XWH7</accession>
<feature type="compositionally biased region" description="Polar residues" evidence="1">
    <location>
        <begin position="1"/>
        <end position="11"/>
    </location>
</feature>
<comment type="caution">
    <text evidence="2">The sequence shown here is derived from an EMBL/GenBank/DDBJ whole genome shotgun (WGS) entry which is preliminary data.</text>
</comment>
<dbReference type="AlphaFoldDB" id="A0A420XWH7"/>
<sequence>MNTSQSNTLSSMPLLPWHARKDDSDTVKPEYASLLDGVDSDSSFSVKPEHPLPGSAVFGGHVSGIAPIRMGDKGDIVGGWENLRQCKDQVAV</sequence>
<organism evidence="2 3">
    <name type="scientific">Coniochaeta pulveracea</name>
    <dbReference type="NCBI Taxonomy" id="177199"/>
    <lineage>
        <taxon>Eukaryota</taxon>
        <taxon>Fungi</taxon>
        <taxon>Dikarya</taxon>
        <taxon>Ascomycota</taxon>
        <taxon>Pezizomycotina</taxon>
        <taxon>Sordariomycetes</taxon>
        <taxon>Sordariomycetidae</taxon>
        <taxon>Coniochaetales</taxon>
        <taxon>Coniochaetaceae</taxon>
        <taxon>Coniochaeta</taxon>
    </lineage>
</organism>
<name>A0A420XWH7_9PEZI</name>